<dbReference type="SUPFAM" id="SSF47413">
    <property type="entry name" value="lambda repressor-like DNA-binding domains"/>
    <property type="match status" value="1"/>
</dbReference>
<gene>
    <name evidence="1" type="ORF">I3679_015745</name>
</gene>
<organism evidence="1">
    <name type="scientific">Proteus mirabilis</name>
    <dbReference type="NCBI Taxonomy" id="584"/>
    <lineage>
        <taxon>Bacteria</taxon>
        <taxon>Pseudomonadati</taxon>
        <taxon>Pseudomonadota</taxon>
        <taxon>Gammaproteobacteria</taxon>
        <taxon>Enterobacterales</taxon>
        <taxon>Morganellaceae</taxon>
        <taxon>Proteus</taxon>
    </lineage>
</organism>
<dbReference type="Gene3D" id="1.10.260.40">
    <property type="entry name" value="lambda repressor-like DNA-binding domains"/>
    <property type="match status" value="1"/>
</dbReference>
<protein>
    <submittedName>
        <fullName evidence="1">Helix-turn-helix transcriptional regulator</fullName>
    </submittedName>
</protein>
<reference evidence="1" key="1">
    <citation type="submission" date="2021-05" db="EMBL/GenBank/DDBJ databases">
        <title>First report of NDM-5 and VEB-6 producing Proteus mirabilis isolated from blood of a sepsis patient in Kolkata, India.</title>
        <authorList>
            <person name="Halder G."/>
            <person name="Chaudhuri B."/>
            <person name="Dutta S."/>
        </authorList>
    </citation>
    <scope>NUCLEOTIDE SEQUENCE [LARGE SCALE GENOMIC DNA]</scope>
    <source>
        <strain evidence="1">7049</strain>
    </source>
</reference>
<dbReference type="InterPro" id="IPR010982">
    <property type="entry name" value="Lambda_DNA-bd_dom_sf"/>
</dbReference>
<evidence type="ECO:0000313" key="1">
    <source>
        <dbReference type="EMBL" id="MEY2344873.1"/>
    </source>
</evidence>
<name>A0ABD5LU31_PROMI</name>
<accession>A0ABD5LU31</accession>
<dbReference type="AlphaFoldDB" id="A0ABD5LU31"/>
<dbReference type="EMBL" id="JADQCH020000002">
    <property type="protein sequence ID" value="MEY2344873.1"/>
    <property type="molecule type" value="Genomic_DNA"/>
</dbReference>
<comment type="caution">
    <text evidence="1">The sequence shown here is derived from an EMBL/GenBank/DDBJ whole genome shotgun (WGS) entry which is preliminary data.</text>
</comment>
<sequence length="67" mass="7952">MKLSLLTDIDVSRAFATHLRKRREKEKWSREHLAERSTVPASTIKNLSYKAKFHYDNYCYFGSVLMI</sequence>
<proteinExistence type="predicted"/>